<keyword evidence="3 12" id="KW-0813">Transport</keyword>
<dbReference type="OrthoDB" id="10354945at2759"/>
<keyword evidence="5 12" id="KW-0812">Transmembrane</keyword>
<gene>
    <name evidence="13" type="primary">110678433</name>
</gene>
<evidence type="ECO:0000256" key="1">
    <source>
        <dbReference type="ARBA" id="ARBA00004141"/>
    </source>
</evidence>
<reference evidence="13 14" key="1">
    <citation type="submission" date="2017-06" db="EMBL/GenBank/DDBJ databases">
        <title>Aedes aegypti genome working group (AGWG) sequencing and assembly.</title>
        <authorList>
            <consortium name="Aedes aegypti Genome Working Group (AGWG)"/>
            <person name="Matthews B.J."/>
        </authorList>
    </citation>
    <scope>NUCLEOTIDE SEQUENCE [LARGE SCALE GENOMIC DNA]</scope>
    <source>
        <strain evidence="13 14">LVP_AGWG</strain>
    </source>
</reference>
<dbReference type="EnsemblMetazoa" id="AAEL026145-RA">
    <property type="protein sequence ID" value="AAEL026145-PA"/>
    <property type="gene ID" value="AAEL026145"/>
</dbReference>
<evidence type="ECO:0000256" key="8">
    <source>
        <dbReference type="ARBA" id="ARBA00023065"/>
    </source>
</evidence>
<evidence type="ECO:0000256" key="4">
    <source>
        <dbReference type="ARBA" id="ARBA00022461"/>
    </source>
</evidence>
<sequence length="178" mass="20813">MPRLFDTAICDASHIECYRDSFIQLYELAIRASLTGKSFKTCHCLPSCTSVEYRVGLSQVPINNFPYNLNFTRDDVDYALIFVSLKDRHYFPLWRRELVGTNQAIAQLGGLFALLMGSSMLSFAEVAYYCCIRPFRRELPRKKKKKQPIIRPRSRGHRIHLRIDPWSKHQHHQGLIIR</sequence>
<keyword evidence="4 12" id="KW-0894">Sodium channel</keyword>
<comment type="subcellular location">
    <subcellularLocation>
        <location evidence="1">Membrane</location>
        <topology evidence="1">Multi-pass membrane protein</topology>
    </subcellularLocation>
</comment>
<evidence type="ECO:0000256" key="7">
    <source>
        <dbReference type="ARBA" id="ARBA00023053"/>
    </source>
</evidence>
<dbReference type="Proteomes" id="UP000008820">
    <property type="component" value="Chromosome 3"/>
</dbReference>
<organism evidence="13 14">
    <name type="scientific">Aedes aegypti</name>
    <name type="common">Yellowfever mosquito</name>
    <name type="synonym">Culex aegypti</name>
    <dbReference type="NCBI Taxonomy" id="7159"/>
    <lineage>
        <taxon>Eukaryota</taxon>
        <taxon>Metazoa</taxon>
        <taxon>Ecdysozoa</taxon>
        <taxon>Arthropoda</taxon>
        <taxon>Hexapoda</taxon>
        <taxon>Insecta</taxon>
        <taxon>Pterygota</taxon>
        <taxon>Neoptera</taxon>
        <taxon>Endopterygota</taxon>
        <taxon>Diptera</taxon>
        <taxon>Nematocera</taxon>
        <taxon>Culicoidea</taxon>
        <taxon>Culicidae</taxon>
        <taxon>Culicinae</taxon>
        <taxon>Aedini</taxon>
        <taxon>Aedes</taxon>
        <taxon>Stegomyia</taxon>
    </lineage>
</organism>
<accession>A0A6I8U938</accession>
<evidence type="ECO:0000256" key="9">
    <source>
        <dbReference type="ARBA" id="ARBA00023136"/>
    </source>
</evidence>
<evidence type="ECO:0000313" key="13">
    <source>
        <dbReference type="EnsemblMetazoa" id="AAEL026145-PA"/>
    </source>
</evidence>
<evidence type="ECO:0000256" key="5">
    <source>
        <dbReference type="ARBA" id="ARBA00022692"/>
    </source>
</evidence>
<dbReference type="AlphaFoldDB" id="A0A6I8U938"/>
<evidence type="ECO:0000313" key="14">
    <source>
        <dbReference type="Proteomes" id="UP000008820"/>
    </source>
</evidence>
<keyword evidence="10 12" id="KW-0739">Sodium transport</keyword>
<dbReference type="Pfam" id="PF00858">
    <property type="entry name" value="ASC"/>
    <property type="match status" value="1"/>
</dbReference>
<keyword evidence="14" id="KW-1185">Reference proteome</keyword>
<keyword evidence="9" id="KW-0472">Membrane</keyword>
<reference evidence="13" key="2">
    <citation type="submission" date="2020-05" db="UniProtKB">
        <authorList>
            <consortium name="EnsemblMetazoa"/>
        </authorList>
    </citation>
    <scope>IDENTIFICATION</scope>
    <source>
        <strain evidence="13">LVP_AGWG</strain>
    </source>
</reference>
<dbReference type="InterPro" id="IPR001873">
    <property type="entry name" value="ENaC"/>
</dbReference>
<evidence type="ECO:0000256" key="11">
    <source>
        <dbReference type="ARBA" id="ARBA00023303"/>
    </source>
</evidence>
<dbReference type="GO" id="GO:0005272">
    <property type="term" value="F:sodium channel activity"/>
    <property type="evidence" value="ECO:0007669"/>
    <property type="project" value="UniProtKB-KW"/>
</dbReference>
<evidence type="ECO:0000256" key="10">
    <source>
        <dbReference type="ARBA" id="ARBA00023201"/>
    </source>
</evidence>
<proteinExistence type="inferred from homology"/>
<name>A0A6I8U938_AEDAE</name>
<evidence type="ECO:0000256" key="6">
    <source>
        <dbReference type="ARBA" id="ARBA00022989"/>
    </source>
</evidence>
<evidence type="ECO:0000256" key="2">
    <source>
        <dbReference type="ARBA" id="ARBA00007193"/>
    </source>
</evidence>
<evidence type="ECO:0000256" key="12">
    <source>
        <dbReference type="RuleBase" id="RU000679"/>
    </source>
</evidence>
<keyword evidence="8 12" id="KW-0406">Ion transport</keyword>
<protein>
    <submittedName>
        <fullName evidence="13">Uncharacterized protein</fullName>
    </submittedName>
</protein>
<evidence type="ECO:0000256" key="3">
    <source>
        <dbReference type="ARBA" id="ARBA00022448"/>
    </source>
</evidence>
<keyword evidence="6" id="KW-1133">Transmembrane helix</keyword>
<dbReference type="GO" id="GO:0016020">
    <property type="term" value="C:membrane"/>
    <property type="evidence" value="ECO:0007669"/>
    <property type="project" value="UniProtKB-SubCell"/>
</dbReference>
<comment type="similarity">
    <text evidence="2 12">Belongs to the amiloride-sensitive sodium channel (TC 1.A.6) family.</text>
</comment>
<keyword evidence="11 12" id="KW-0407">Ion channel</keyword>
<dbReference type="InParanoid" id="A0A6I8U938"/>
<keyword evidence="7" id="KW-0915">Sodium</keyword>